<keyword evidence="3" id="KW-1185">Reference proteome</keyword>
<dbReference type="RefSeq" id="WP_133812485.1">
    <property type="nucleotide sequence ID" value="NZ_CAWPIF010000099.1"/>
</dbReference>
<name>A0ABX0GM80_9GAMM</name>
<accession>A0ABX0GM80</accession>
<proteinExistence type="predicted"/>
<dbReference type="EMBL" id="PUJU01000099">
    <property type="protein sequence ID" value="NHB90362.1"/>
    <property type="molecule type" value="Genomic_DNA"/>
</dbReference>
<keyword evidence="1" id="KW-1133">Transmembrane helix</keyword>
<evidence type="ECO:0000256" key="1">
    <source>
        <dbReference type="SAM" id="Phobius"/>
    </source>
</evidence>
<feature type="transmembrane region" description="Helical" evidence="1">
    <location>
        <begin position="36"/>
        <end position="59"/>
    </location>
</feature>
<keyword evidence="1" id="KW-0812">Transmembrane</keyword>
<keyword evidence="1" id="KW-0472">Membrane</keyword>
<organism evidence="2 3">
    <name type="scientific">Photorhabdus tasmaniensis</name>
    <dbReference type="NCBI Taxonomy" id="1004159"/>
    <lineage>
        <taxon>Bacteria</taxon>
        <taxon>Pseudomonadati</taxon>
        <taxon>Pseudomonadota</taxon>
        <taxon>Gammaproteobacteria</taxon>
        <taxon>Enterobacterales</taxon>
        <taxon>Morganellaceae</taxon>
        <taxon>Photorhabdus</taxon>
    </lineage>
</organism>
<evidence type="ECO:0000313" key="3">
    <source>
        <dbReference type="Proteomes" id="UP000697802"/>
    </source>
</evidence>
<dbReference type="Proteomes" id="UP000697802">
    <property type="component" value="Unassembled WGS sequence"/>
</dbReference>
<gene>
    <name evidence="2" type="ORF">C5471_22775</name>
</gene>
<sequence>MIVALNYAPIGLMYGPPGFNSILSPFYISKQETGEFITATLADYYSFSAMIFIFFLLALKLDMTVNRKVSIFLLSLVLITILHHLTKAYVNETVCKKFIILLFSRDNPLLSIGCIFINGICQGPKEIDDGWLNGMSCQRIRPEIYNTEVFRLHLAFLFSKLMKKEKSDIIVAIDPLSCYTAIPNLYDSNYLKK</sequence>
<evidence type="ECO:0000313" key="2">
    <source>
        <dbReference type="EMBL" id="NHB90362.1"/>
    </source>
</evidence>
<reference evidence="2 3" key="1">
    <citation type="submission" date="2018-02" db="EMBL/GenBank/DDBJ databases">
        <authorList>
            <person name="Machado R.A."/>
        </authorList>
    </citation>
    <scope>NUCLEOTIDE SEQUENCE [LARGE SCALE GENOMIC DNA]</scope>
    <source>
        <strain evidence="2 3">T327</strain>
    </source>
</reference>
<comment type="caution">
    <text evidence="2">The sequence shown here is derived from an EMBL/GenBank/DDBJ whole genome shotgun (WGS) entry which is preliminary data.</text>
</comment>
<protein>
    <submittedName>
        <fullName evidence="2">Uncharacterized protein</fullName>
    </submittedName>
</protein>
<feature type="transmembrane region" description="Helical" evidence="1">
    <location>
        <begin position="71"/>
        <end position="90"/>
    </location>
</feature>